<sequence>MKQFLMGSVALAAIALPGAAFAQSTGSLDFENEIVVTGAKTADAGIGGVVMPDTSRAKAVLGAEFIQAQTPGQTINEVINQLPGVSFQNNDPFGSAGGTLTIRGFDDSRISQTFDGLPLNDTGGYALYSNQQLDPEIIEQVNVNLGSTDVDSPTAAATGSTVNYRSITPSEDFSAKMVASVGDFEFFRLFGMVQTGSFTKWGTRAFLSASRASNNAIYGGIGEIDKQQYNAKIYQPIGSNGDFISIAGHWNENRNNFFGSVPLRLDADRVPGGGSGNRFPMTKDERFYEAARCLVPGGRAGIADVASSCGSDFEYRWNPSNTGNVRINSRFTLSDGLVLTVDPSFQYTKANGGGTSIASEGFTRIGGQNYTGFIQGSSSAAQYFFGHDINGDGDMLDTVRVHTPSQTQTNRYGLISSLRYDIDPNNTVRLAYSYDRGRHRQTGEAGYLTGNGFGADYFPVDDPILDAYGATLQKRNRLSYAILHQVSGEYRGKFMDALTVTVGLRAPFFKRNLSNYCFTATAGGNLRCFEPGSSAEAAFAGANATVQGPQKRVFKYDKLLPSAGFVFNAADAVDVFANYSKGLQVPGTDNLYQSFFYAPSDDRANPQPETTDNFDLGVRYRSTKLQAQLSGWYTIYSDRLASAYDRELDTTIYRNLGRVDKYGIDGSITYQPIPEFMIYAFGSYLKSKIKDDVELSATTVAQTAGKRESGAPVYTFGGRMQGEIEGFRLGVQAKRTGPRYVNDQNLPVYQTINGALTQVYGAKVPAYTVVDLDARYSLEKFGAPGVALQVNVTNLFDKLYVGGLDGTLSNTSVSFAQIGAPRTFIGSLVVGF</sequence>
<dbReference type="RefSeq" id="WP_380795248.1">
    <property type="nucleotide sequence ID" value="NZ_JBHRVU010000004.1"/>
</dbReference>
<dbReference type="InterPro" id="IPR000531">
    <property type="entry name" value="Beta-barrel_TonB"/>
</dbReference>
<feature type="domain" description="TonB-dependent receptor-like beta-barrel" evidence="15">
    <location>
        <begin position="317"/>
        <end position="795"/>
    </location>
</feature>
<feature type="signal peptide" evidence="14">
    <location>
        <begin position="1"/>
        <end position="22"/>
    </location>
</feature>
<keyword evidence="5 12" id="KW-0812">Transmembrane</keyword>
<dbReference type="Gene3D" id="2.170.130.10">
    <property type="entry name" value="TonB-dependent receptor, plug domain"/>
    <property type="match status" value="1"/>
</dbReference>
<keyword evidence="4" id="KW-0410">Iron transport</keyword>
<gene>
    <name evidence="17" type="ORF">ACFOKF_09210</name>
</gene>
<comment type="similarity">
    <text evidence="12 13">Belongs to the TonB-dependent receptor family.</text>
</comment>
<evidence type="ECO:0000256" key="12">
    <source>
        <dbReference type="PROSITE-ProRule" id="PRU01360"/>
    </source>
</evidence>
<evidence type="ECO:0000256" key="5">
    <source>
        <dbReference type="ARBA" id="ARBA00022692"/>
    </source>
</evidence>
<evidence type="ECO:0000256" key="14">
    <source>
        <dbReference type="SAM" id="SignalP"/>
    </source>
</evidence>
<accession>A0ABV7NEY7</accession>
<keyword evidence="9 13" id="KW-0798">TonB box</keyword>
<proteinExistence type="inferred from homology"/>
<feature type="domain" description="TonB-dependent receptor plug" evidence="16">
    <location>
        <begin position="53"/>
        <end position="159"/>
    </location>
</feature>
<evidence type="ECO:0000313" key="18">
    <source>
        <dbReference type="Proteomes" id="UP001595681"/>
    </source>
</evidence>
<name>A0ABV7NEY7_9SPHN</name>
<keyword evidence="2 12" id="KW-0813">Transport</keyword>
<dbReference type="Proteomes" id="UP001595681">
    <property type="component" value="Unassembled WGS sequence"/>
</dbReference>
<keyword evidence="17" id="KW-0675">Receptor</keyword>
<dbReference type="EMBL" id="JBHRVU010000004">
    <property type="protein sequence ID" value="MFC3441367.1"/>
    <property type="molecule type" value="Genomic_DNA"/>
</dbReference>
<evidence type="ECO:0000256" key="4">
    <source>
        <dbReference type="ARBA" id="ARBA00022496"/>
    </source>
</evidence>
<keyword evidence="10 12" id="KW-0472">Membrane</keyword>
<dbReference type="PANTHER" id="PTHR32552">
    <property type="entry name" value="FERRICHROME IRON RECEPTOR-RELATED"/>
    <property type="match status" value="1"/>
</dbReference>
<dbReference type="InterPro" id="IPR036942">
    <property type="entry name" value="Beta-barrel_TonB_sf"/>
</dbReference>
<protein>
    <submittedName>
        <fullName evidence="17">TonB-dependent receptor</fullName>
    </submittedName>
</protein>
<comment type="caution">
    <text evidence="17">The sequence shown here is derived from an EMBL/GenBank/DDBJ whole genome shotgun (WGS) entry which is preliminary data.</text>
</comment>
<dbReference type="Pfam" id="PF00593">
    <property type="entry name" value="TonB_dep_Rec_b-barrel"/>
    <property type="match status" value="1"/>
</dbReference>
<keyword evidence="3 12" id="KW-1134">Transmembrane beta strand</keyword>
<reference evidence="18" key="1">
    <citation type="journal article" date="2019" name="Int. J. Syst. Evol. Microbiol.">
        <title>The Global Catalogue of Microorganisms (GCM) 10K type strain sequencing project: providing services to taxonomists for standard genome sequencing and annotation.</title>
        <authorList>
            <consortium name="The Broad Institute Genomics Platform"/>
            <consortium name="The Broad Institute Genome Sequencing Center for Infectious Disease"/>
            <person name="Wu L."/>
            <person name="Ma J."/>
        </authorList>
    </citation>
    <scope>NUCLEOTIDE SEQUENCE [LARGE SCALE GENOMIC DNA]</scope>
    <source>
        <strain evidence="18">CCM 7491</strain>
    </source>
</reference>
<evidence type="ECO:0000256" key="7">
    <source>
        <dbReference type="ARBA" id="ARBA00023004"/>
    </source>
</evidence>
<dbReference type="InterPro" id="IPR037066">
    <property type="entry name" value="Plug_dom_sf"/>
</dbReference>
<evidence type="ECO:0000256" key="9">
    <source>
        <dbReference type="ARBA" id="ARBA00023077"/>
    </source>
</evidence>
<keyword evidence="18" id="KW-1185">Reference proteome</keyword>
<keyword evidence="6 14" id="KW-0732">Signal</keyword>
<dbReference type="InterPro" id="IPR039426">
    <property type="entry name" value="TonB-dep_rcpt-like"/>
</dbReference>
<evidence type="ECO:0000259" key="16">
    <source>
        <dbReference type="Pfam" id="PF07715"/>
    </source>
</evidence>
<dbReference type="InterPro" id="IPR012910">
    <property type="entry name" value="Plug_dom"/>
</dbReference>
<keyword evidence="7" id="KW-0408">Iron</keyword>
<organism evidence="17 18">
    <name type="scientific">Sphingobium rhizovicinum</name>
    <dbReference type="NCBI Taxonomy" id="432308"/>
    <lineage>
        <taxon>Bacteria</taxon>
        <taxon>Pseudomonadati</taxon>
        <taxon>Pseudomonadota</taxon>
        <taxon>Alphaproteobacteria</taxon>
        <taxon>Sphingomonadales</taxon>
        <taxon>Sphingomonadaceae</taxon>
        <taxon>Sphingobium</taxon>
    </lineage>
</organism>
<dbReference type="SUPFAM" id="SSF56935">
    <property type="entry name" value="Porins"/>
    <property type="match status" value="1"/>
</dbReference>
<keyword evidence="8" id="KW-0406">Ion transport</keyword>
<keyword evidence="11 12" id="KW-0998">Cell outer membrane</keyword>
<evidence type="ECO:0000256" key="10">
    <source>
        <dbReference type="ARBA" id="ARBA00023136"/>
    </source>
</evidence>
<evidence type="ECO:0000259" key="15">
    <source>
        <dbReference type="Pfam" id="PF00593"/>
    </source>
</evidence>
<dbReference type="PROSITE" id="PS52016">
    <property type="entry name" value="TONB_DEPENDENT_REC_3"/>
    <property type="match status" value="1"/>
</dbReference>
<evidence type="ECO:0000256" key="2">
    <source>
        <dbReference type="ARBA" id="ARBA00022448"/>
    </source>
</evidence>
<feature type="chain" id="PRO_5047184793" evidence="14">
    <location>
        <begin position="23"/>
        <end position="832"/>
    </location>
</feature>
<evidence type="ECO:0000313" key="17">
    <source>
        <dbReference type="EMBL" id="MFC3441367.1"/>
    </source>
</evidence>
<evidence type="ECO:0000256" key="11">
    <source>
        <dbReference type="ARBA" id="ARBA00023237"/>
    </source>
</evidence>
<dbReference type="Gene3D" id="2.40.170.20">
    <property type="entry name" value="TonB-dependent receptor, beta-barrel domain"/>
    <property type="match status" value="1"/>
</dbReference>
<evidence type="ECO:0000256" key="6">
    <source>
        <dbReference type="ARBA" id="ARBA00022729"/>
    </source>
</evidence>
<evidence type="ECO:0000256" key="1">
    <source>
        <dbReference type="ARBA" id="ARBA00004571"/>
    </source>
</evidence>
<evidence type="ECO:0000256" key="3">
    <source>
        <dbReference type="ARBA" id="ARBA00022452"/>
    </source>
</evidence>
<evidence type="ECO:0000256" key="8">
    <source>
        <dbReference type="ARBA" id="ARBA00023065"/>
    </source>
</evidence>
<evidence type="ECO:0000256" key="13">
    <source>
        <dbReference type="RuleBase" id="RU003357"/>
    </source>
</evidence>
<dbReference type="PANTHER" id="PTHR32552:SF89">
    <property type="entry name" value="CATECHOLATE SIDEROPHORE RECEPTOR FIU"/>
    <property type="match status" value="1"/>
</dbReference>
<comment type="subcellular location">
    <subcellularLocation>
        <location evidence="1 12">Cell outer membrane</location>
        <topology evidence="1 12">Multi-pass membrane protein</topology>
    </subcellularLocation>
</comment>
<dbReference type="Pfam" id="PF07715">
    <property type="entry name" value="Plug"/>
    <property type="match status" value="1"/>
</dbReference>